<keyword evidence="3" id="KW-0238">DNA-binding</keyword>
<dbReference type="GO" id="GO:0005634">
    <property type="term" value="C:nucleus"/>
    <property type="evidence" value="ECO:0007669"/>
    <property type="project" value="UniProtKB-SubCell"/>
</dbReference>
<comment type="caution">
    <text evidence="7">The sequence shown here is derived from an EMBL/GenBank/DDBJ whole genome shotgun (WGS) entry which is preliminary data.</text>
</comment>
<keyword evidence="5" id="KW-0539">Nucleus</keyword>
<reference evidence="7 8" key="1">
    <citation type="journal article" date="2023" name="Mol. Ecol. Resour.">
        <title>Chromosome-level genome assembly of a triploid poplar Populus alba 'Berolinensis'.</title>
        <authorList>
            <person name="Chen S."/>
            <person name="Yu Y."/>
            <person name="Wang X."/>
            <person name="Wang S."/>
            <person name="Zhang T."/>
            <person name="Zhou Y."/>
            <person name="He R."/>
            <person name="Meng N."/>
            <person name="Wang Y."/>
            <person name="Liu W."/>
            <person name="Liu Z."/>
            <person name="Liu J."/>
            <person name="Guo Q."/>
            <person name="Huang H."/>
            <person name="Sederoff R.R."/>
            <person name="Wang G."/>
            <person name="Qu G."/>
            <person name="Chen S."/>
        </authorList>
    </citation>
    <scope>NUCLEOTIDE SEQUENCE [LARGE SCALE GENOMIC DNA]</scope>
    <source>
        <strain evidence="7">SC-2020</strain>
    </source>
</reference>
<evidence type="ECO:0000256" key="4">
    <source>
        <dbReference type="ARBA" id="ARBA00023163"/>
    </source>
</evidence>
<organism evidence="7 8">
    <name type="scientific">Populus alba x Populus x berolinensis</name>
    <dbReference type="NCBI Taxonomy" id="444605"/>
    <lineage>
        <taxon>Eukaryota</taxon>
        <taxon>Viridiplantae</taxon>
        <taxon>Streptophyta</taxon>
        <taxon>Embryophyta</taxon>
        <taxon>Tracheophyta</taxon>
        <taxon>Spermatophyta</taxon>
        <taxon>Magnoliopsida</taxon>
        <taxon>eudicotyledons</taxon>
        <taxon>Gunneridae</taxon>
        <taxon>Pentapetalae</taxon>
        <taxon>rosids</taxon>
        <taxon>fabids</taxon>
        <taxon>Malpighiales</taxon>
        <taxon>Salicaceae</taxon>
        <taxon>Saliceae</taxon>
        <taxon>Populus</taxon>
    </lineage>
</organism>
<sequence>MITGDWLQFVREKGLKVGDKILLTREEGVNGERYRIKAERKIFKVWANVQ</sequence>
<dbReference type="GO" id="GO:0003677">
    <property type="term" value="F:DNA binding"/>
    <property type="evidence" value="ECO:0007669"/>
    <property type="project" value="UniProtKB-KW"/>
</dbReference>
<dbReference type="InterPro" id="IPR015300">
    <property type="entry name" value="DNA-bd_pseudobarrel_sf"/>
</dbReference>
<keyword evidence="4" id="KW-0804">Transcription</keyword>
<gene>
    <name evidence="7" type="ORF">NC653_012233</name>
</gene>
<dbReference type="EMBL" id="JAQIZT010000004">
    <property type="protein sequence ID" value="KAJ7002102.1"/>
    <property type="molecule type" value="Genomic_DNA"/>
</dbReference>
<evidence type="ECO:0000259" key="6">
    <source>
        <dbReference type="PROSITE" id="PS50863"/>
    </source>
</evidence>
<name>A0AAD6R4M5_9ROSI</name>
<dbReference type="AlphaFoldDB" id="A0AAD6R4M5"/>
<accession>A0AAD6R4M5</accession>
<evidence type="ECO:0000313" key="7">
    <source>
        <dbReference type="EMBL" id="KAJ7002102.1"/>
    </source>
</evidence>
<keyword evidence="2" id="KW-0805">Transcription regulation</keyword>
<protein>
    <recommendedName>
        <fullName evidence="6">TF-B3 domain-containing protein</fullName>
    </recommendedName>
</protein>
<dbReference type="Gene3D" id="2.40.330.10">
    <property type="entry name" value="DNA-binding pseudobarrel domain"/>
    <property type="match status" value="1"/>
</dbReference>
<dbReference type="SUPFAM" id="SSF101936">
    <property type="entry name" value="DNA-binding pseudobarrel domain"/>
    <property type="match status" value="1"/>
</dbReference>
<evidence type="ECO:0000256" key="5">
    <source>
        <dbReference type="ARBA" id="ARBA00023242"/>
    </source>
</evidence>
<proteinExistence type="predicted"/>
<evidence type="ECO:0000313" key="8">
    <source>
        <dbReference type="Proteomes" id="UP001164929"/>
    </source>
</evidence>
<keyword evidence="8" id="KW-1185">Reference proteome</keyword>
<evidence type="ECO:0000256" key="2">
    <source>
        <dbReference type="ARBA" id="ARBA00023015"/>
    </source>
</evidence>
<feature type="domain" description="TF-B3" evidence="6">
    <location>
        <begin position="1"/>
        <end position="40"/>
    </location>
</feature>
<dbReference type="PROSITE" id="PS50863">
    <property type="entry name" value="B3"/>
    <property type="match status" value="1"/>
</dbReference>
<dbReference type="InterPro" id="IPR003340">
    <property type="entry name" value="B3_DNA-bd"/>
</dbReference>
<comment type="subcellular location">
    <subcellularLocation>
        <location evidence="1">Nucleus</location>
    </subcellularLocation>
</comment>
<evidence type="ECO:0000256" key="1">
    <source>
        <dbReference type="ARBA" id="ARBA00004123"/>
    </source>
</evidence>
<evidence type="ECO:0000256" key="3">
    <source>
        <dbReference type="ARBA" id="ARBA00023125"/>
    </source>
</evidence>
<dbReference type="Proteomes" id="UP001164929">
    <property type="component" value="Chromosome 4"/>
</dbReference>